<keyword evidence="2" id="KW-1185">Reference proteome</keyword>
<dbReference type="EMBL" id="KX925554">
    <property type="protein sequence ID" value="APC46359.1"/>
    <property type="molecule type" value="Genomic_DNA"/>
</dbReference>
<proteinExistence type="predicted"/>
<sequence>MAITIELPSEEAQELVWDSVEDIMEERTRWGICYKSIVIYKDEHWAIYWEDGATESQDYNSFNDGYGDDTTTLTKVVKRPVTREEWVDV</sequence>
<protein>
    <submittedName>
        <fullName evidence="1">Uncharacterized protein</fullName>
    </submittedName>
</protein>
<dbReference type="Proteomes" id="UP000224898">
    <property type="component" value="Segment"/>
</dbReference>
<evidence type="ECO:0000313" key="1">
    <source>
        <dbReference type="EMBL" id="APC46359.1"/>
    </source>
</evidence>
<evidence type="ECO:0000313" key="2">
    <source>
        <dbReference type="Proteomes" id="UP000224898"/>
    </source>
</evidence>
<reference evidence="1 2" key="1">
    <citation type="submission" date="2016-09" db="EMBL/GenBank/DDBJ databases">
        <title>Complete Genome Sequence of Streptomyces 5a phage BRock.</title>
        <authorList>
            <person name="Crossman A."/>
            <person name="Baron S."/>
            <person name="Jamdagni P."/>
            <person name="Khatri P."/>
            <person name="Sharma D."/>
            <person name="Pandey M."/>
            <person name="Goyal S."/>
            <person name="Kumar S."/>
            <person name="Phogat A."/>
            <person name="Chawla G."/>
            <person name="Pasricha M."/>
            <person name="Gupta K."/>
            <person name="Bazzad D."/>
            <person name="Aggarwal V."/>
            <person name="Poughat A."/>
            <person name="Singh K."/>
            <person name="Rana P."/>
            <person name="Gautam R."/>
            <person name="Sharma V."/>
            <person name="Tyagi D."/>
            <person name="Shahi A."/>
            <person name="Jangra N."/>
            <person name="Malik M."/>
            <person name="Sidhu P.K."/>
            <person name="Malik S."/>
            <person name="Ghalyan Y."/>
            <person name="Sharma S.S."/>
            <person name="Malik A."/>
            <person name="Chuttani R."/>
            <person name="Bamal N."/>
            <person name="Bhadula D."/>
            <person name="Batra A."/>
            <person name="Temple L."/>
            <person name="Nehra K."/>
        </authorList>
    </citation>
    <scope>NUCLEOTIDE SEQUENCE [LARGE SCALE GENOMIC DNA]</scope>
</reference>
<dbReference type="KEGG" id="vg:55601511"/>
<organism evidence="1 2">
    <name type="scientific">Streptomyces phage BRock</name>
    <dbReference type="NCBI Taxonomy" id="1913591"/>
    <lineage>
        <taxon>Viruses</taxon>
        <taxon>Duplodnaviria</taxon>
        <taxon>Heunggongvirae</taxon>
        <taxon>Uroviricota</taxon>
        <taxon>Caudoviricetes</taxon>
        <taxon>Borockvirus</taxon>
        <taxon>Borockvirus brock</taxon>
    </lineage>
</organism>
<dbReference type="RefSeq" id="YP_009831822.1">
    <property type="nucleotide sequence ID" value="NC_048650.1"/>
</dbReference>
<accession>A0A1J0GVZ6</accession>
<name>A0A1J0GVZ6_9CAUD</name>
<dbReference type="GeneID" id="55601511"/>